<dbReference type="EMBL" id="LMTR01000003">
    <property type="protein sequence ID" value="KWT72963.1"/>
    <property type="molecule type" value="Genomic_DNA"/>
</dbReference>
<dbReference type="RefSeq" id="WP_068458844.1">
    <property type="nucleotide sequence ID" value="NZ_LMTR01000003.1"/>
</dbReference>
<dbReference type="STRING" id="121290.APY04_0013"/>
<protein>
    <submittedName>
        <fullName evidence="1">Uncharacterized protein</fullName>
    </submittedName>
</protein>
<gene>
    <name evidence="1" type="ORF">APY04_0013</name>
</gene>
<keyword evidence="2" id="KW-1185">Reference proteome</keyword>
<organism evidence="1 2">
    <name type="scientific">Hyphomicrobium sulfonivorans</name>
    <dbReference type="NCBI Taxonomy" id="121290"/>
    <lineage>
        <taxon>Bacteria</taxon>
        <taxon>Pseudomonadati</taxon>
        <taxon>Pseudomonadota</taxon>
        <taxon>Alphaproteobacteria</taxon>
        <taxon>Hyphomicrobiales</taxon>
        <taxon>Hyphomicrobiaceae</taxon>
        <taxon>Hyphomicrobium</taxon>
    </lineage>
</organism>
<sequence>MIEKSTRFGVADLFADTPYDAVTLASMMEAYAGACHEMTTSHGAPACWNTEIQFKLTARILKAVASGERDPDRIKRLALLALDHNDNGDRLRASGDVES</sequence>
<accession>A0A109BQ96</accession>
<dbReference type="AlphaFoldDB" id="A0A109BQ96"/>
<name>A0A109BQ96_HYPSL</name>
<reference evidence="1 2" key="1">
    <citation type="submission" date="2015-10" db="EMBL/GenBank/DDBJ databases">
        <title>Transcriptomic analysis of a linuron degrading triple-species bacterial consortium.</title>
        <authorList>
            <person name="Albers P."/>
        </authorList>
    </citation>
    <scope>NUCLEOTIDE SEQUENCE [LARGE SCALE GENOMIC DNA]</scope>
    <source>
        <strain evidence="1 2">WDL6</strain>
    </source>
</reference>
<dbReference type="PATRIC" id="fig|121290.4.peg.3283"/>
<evidence type="ECO:0000313" key="1">
    <source>
        <dbReference type="EMBL" id="KWT72963.1"/>
    </source>
</evidence>
<dbReference type="Proteomes" id="UP000059074">
    <property type="component" value="Unassembled WGS sequence"/>
</dbReference>
<proteinExistence type="predicted"/>
<evidence type="ECO:0000313" key="2">
    <source>
        <dbReference type="Proteomes" id="UP000059074"/>
    </source>
</evidence>
<comment type="caution">
    <text evidence="1">The sequence shown here is derived from an EMBL/GenBank/DDBJ whole genome shotgun (WGS) entry which is preliminary data.</text>
</comment>